<evidence type="ECO:0008006" key="3">
    <source>
        <dbReference type="Google" id="ProtNLM"/>
    </source>
</evidence>
<sequence>MIHWLKQEWMTLASKYTGDQQLISTYWNDIEMYYTSKGRYYHNLTHIYNMLKQAETIVNDIDDYDAFRFSIWYHDIIYNSTKKNNEVKSAEFARNRLKSFNFDKKRIEIVDNLIKSTEKHTVILNKNHDNAYLLDIDLSILGTNWEAYQTYIKNIRKEYAIYPDFMYKKGRKKAMQHFLERESIYFTQLYQNKFETQARQNIEREISTL</sequence>
<keyword evidence="2" id="KW-1185">Reference proteome</keyword>
<name>A0ABW5ZQ94_9FLAO</name>
<dbReference type="EMBL" id="JBHUOS010000002">
    <property type="protein sequence ID" value="MFD2915159.1"/>
    <property type="molecule type" value="Genomic_DNA"/>
</dbReference>
<dbReference type="InterPro" id="IPR009218">
    <property type="entry name" value="HD_phosphohydro"/>
</dbReference>
<dbReference type="RefSeq" id="WP_241738330.1">
    <property type="nucleotide sequence ID" value="NZ_JADILU010000005.1"/>
</dbReference>
<dbReference type="PANTHER" id="PTHR21174:SF0">
    <property type="entry name" value="HD PHOSPHOHYDROLASE FAMILY PROTEIN-RELATED"/>
    <property type="match status" value="1"/>
</dbReference>
<gene>
    <name evidence="1" type="ORF">ACFS29_05880</name>
</gene>
<evidence type="ECO:0000313" key="2">
    <source>
        <dbReference type="Proteomes" id="UP001597548"/>
    </source>
</evidence>
<dbReference type="SUPFAM" id="SSF109604">
    <property type="entry name" value="HD-domain/PDEase-like"/>
    <property type="match status" value="1"/>
</dbReference>
<dbReference type="PIRSF" id="PIRSF035170">
    <property type="entry name" value="HD_phosphohydro"/>
    <property type="match status" value="1"/>
</dbReference>
<evidence type="ECO:0000313" key="1">
    <source>
        <dbReference type="EMBL" id="MFD2915159.1"/>
    </source>
</evidence>
<comment type="caution">
    <text evidence="1">The sequence shown here is derived from an EMBL/GenBank/DDBJ whole genome shotgun (WGS) entry which is preliminary data.</text>
</comment>
<reference evidence="2" key="1">
    <citation type="journal article" date="2019" name="Int. J. Syst. Evol. Microbiol.">
        <title>The Global Catalogue of Microorganisms (GCM) 10K type strain sequencing project: providing services to taxonomists for standard genome sequencing and annotation.</title>
        <authorList>
            <consortium name="The Broad Institute Genomics Platform"/>
            <consortium name="The Broad Institute Genome Sequencing Center for Infectious Disease"/>
            <person name="Wu L."/>
            <person name="Ma J."/>
        </authorList>
    </citation>
    <scope>NUCLEOTIDE SEQUENCE [LARGE SCALE GENOMIC DNA]</scope>
    <source>
        <strain evidence="2">KCTC 32514</strain>
    </source>
</reference>
<proteinExistence type="predicted"/>
<dbReference type="Gene3D" id="1.10.3210.10">
    <property type="entry name" value="Hypothetical protein af1432"/>
    <property type="match status" value="1"/>
</dbReference>
<accession>A0ABW5ZQ94</accession>
<dbReference type="Proteomes" id="UP001597548">
    <property type="component" value="Unassembled WGS sequence"/>
</dbReference>
<dbReference type="PANTHER" id="PTHR21174">
    <property type="match status" value="1"/>
</dbReference>
<protein>
    <recommendedName>
        <fullName evidence="3">Metal-dependent HD superfamily phosphohydrolase</fullName>
    </recommendedName>
</protein>
<organism evidence="1 2">
    <name type="scientific">Psychroserpens luteus</name>
    <dbReference type="NCBI Taxonomy" id="1434066"/>
    <lineage>
        <taxon>Bacteria</taxon>
        <taxon>Pseudomonadati</taxon>
        <taxon>Bacteroidota</taxon>
        <taxon>Flavobacteriia</taxon>
        <taxon>Flavobacteriales</taxon>
        <taxon>Flavobacteriaceae</taxon>
        <taxon>Psychroserpens</taxon>
    </lineage>
</organism>